<evidence type="ECO:0000313" key="1">
    <source>
        <dbReference type="EMBL" id="UTH14766.1"/>
    </source>
</evidence>
<dbReference type="AlphaFoldDB" id="A0A9Q9BV76"/>
<evidence type="ECO:0000313" key="2">
    <source>
        <dbReference type="Proteomes" id="UP001057381"/>
    </source>
</evidence>
<dbReference type="EMBL" id="CP073809">
    <property type="protein sequence ID" value="UTH14766.1"/>
    <property type="molecule type" value="Genomic_DNA"/>
</dbReference>
<dbReference type="Proteomes" id="UP001057381">
    <property type="component" value="Chromosome"/>
</dbReference>
<gene>
    <name evidence="1" type="ORF">KFV11_05300</name>
</gene>
<proteinExistence type="predicted"/>
<accession>A0A9Q9BV76</accession>
<reference evidence="1" key="1">
    <citation type="submission" date="2021-04" db="EMBL/GenBank/DDBJ databases">
        <title>Complete Genome Sequences of Macrococcus spp. from dog and cattle.</title>
        <authorList>
            <person name="Schwendener S."/>
            <person name="Perreten V."/>
        </authorList>
    </citation>
    <scope>NUCLEOTIDE SEQUENCE</scope>
    <source>
        <strain evidence="1">Epi0143-OL</strain>
    </source>
</reference>
<organism evidence="1 2">
    <name type="scientific">Macrococcus equipercicus</name>
    <dbReference type="NCBI Taxonomy" id="69967"/>
    <lineage>
        <taxon>Bacteria</taxon>
        <taxon>Bacillati</taxon>
        <taxon>Bacillota</taxon>
        <taxon>Bacilli</taxon>
        <taxon>Bacillales</taxon>
        <taxon>Staphylococcaceae</taxon>
        <taxon>Macrococcus</taxon>
    </lineage>
</organism>
<dbReference type="KEGG" id="mequ:KFV11_05300"/>
<dbReference type="RefSeq" id="WP_254250544.1">
    <property type="nucleotide sequence ID" value="NZ_CP073809.1"/>
</dbReference>
<sequence>MDKDRATFYKSVSAYDPKQSKTVTQLSEIATYPCMVTGLSNKRQLETFGNLTSADAVIRLINKDITGATHVLINSKKYRVAKISDYQTDQVVYIKEVQSW</sequence>
<name>A0A9Q9BV76_9STAP</name>
<protein>
    <submittedName>
        <fullName evidence="1">Uncharacterized protein</fullName>
    </submittedName>
</protein>